<evidence type="ECO:0000256" key="1">
    <source>
        <dbReference type="ARBA" id="ARBA00004123"/>
    </source>
</evidence>
<evidence type="ECO:0000256" key="3">
    <source>
        <dbReference type="ARBA" id="ARBA00023125"/>
    </source>
</evidence>
<dbReference type="PANTHER" id="PTHR31920:SF37">
    <property type="entry name" value="B3 DOMAIN-CONTAINING TRANSCRIPTION FACTOR VRN1"/>
    <property type="match status" value="1"/>
</dbReference>
<dbReference type="SUPFAM" id="SSF101936">
    <property type="entry name" value="DNA-binding pseudobarrel domain"/>
    <property type="match status" value="1"/>
</dbReference>
<dbReference type="Gene3D" id="2.40.330.10">
    <property type="entry name" value="DNA-binding pseudobarrel domain"/>
    <property type="match status" value="1"/>
</dbReference>
<evidence type="ECO:0008006" key="8">
    <source>
        <dbReference type="Google" id="ProtNLM"/>
    </source>
</evidence>
<dbReference type="InterPro" id="IPR050655">
    <property type="entry name" value="Plant_B3_domain"/>
</dbReference>
<dbReference type="Proteomes" id="UP000187203">
    <property type="component" value="Unassembled WGS sequence"/>
</dbReference>
<keyword evidence="3" id="KW-0238">DNA-binding</keyword>
<keyword evidence="2" id="KW-0805">Transcription regulation</keyword>
<name>A0A1R3G8N2_9ROSI</name>
<dbReference type="GO" id="GO:0005634">
    <property type="term" value="C:nucleus"/>
    <property type="evidence" value="ECO:0007669"/>
    <property type="project" value="UniProtKB-SubCell"/>
</dbReference>
<dbReference type="EMBL" id="AWUE01023260">
    <property type="protein sequence ID" value="OMO54416.1"/>
    <property type="molecule type" value="Genomic_DNA"/>
</dbReference>
<evidence type="ECO:0000256" key="2">
    <source>
        <dbReference type="ARBA" id="ARBA00023015"/>
    </source>
</evidence>
<organism evidence="6 7">
    <name type="scientific">Corchorus olitorius</name>
    <dbReference type="NCBI Taxonomy" id="93759"/>
    <lineage>
        <taxon>Eukaryota</taxon>
        <taxon>Viridiplantae</taxon>
        <taxon>Streptophyta</taxon>
        <taxon>Embryophyta</taxon>
        <taxon>Tracheophyta</taxon>
        <taxon>Spermatophyta</taxon>
        <taxon>Magnoliopsida</taxon>
        <taxon>eudicotyledons</taxon>
        <taxon>Gunneridae</taxon>
        <taxon>Pentapetalae</taxon>
        <taxon>rosids</taxon>
        <taxon>malvids</taxon>
        <taxon>Malvales</taxon>
        <taxon>Malvaceae</taxon>
        <taxon>Grewioideae</taxon>
        <taxon>Apeibeae</taxon>
        <taxon>Corchorus</taxon>
    </lineage>
</organism>
<evidence type="ECO:0000256" key="5">
    <source>
        <dbReference type="ARBA" id="ARBA00023242"/>
    </source>
</evidence>
<evidence type="ECO:0000256" key="4">
    <source>
        <dbReference type="ARBA" id="ARBA00023163"/>
    </source>
</evidence>
<protein>
    <recommendedName>
        <fullName evidence="8">TF-B3 domain-containing protein</fullName>
    </recommendedName>
</protein>
<comment type="caution">
    <text evidence="6">The sequence shown here is derived from an EMBL/GenBank/DDBJ whole genome shotgun (WGS) entry which is preliminary data.</text>
</comment>
<dbReference type="GO" id="GO:0003677">
    <property type="term" value="F:DNA binding"/>
    <property type="evidence" value="ECO:0007669"/>
    <property type="project" value="UniProtKB-KW"/>
</dbReference>
<evidence type="ECO:0000313" key="7">
    <source>
        <dbReference type="Proteomes" id="UP000187203"/>
    </source>
</evidence>
<gene>
    <name evidence="6" type="ORF">COLO4_36503</name>
</gene>
<dbReference type="AlphaFoldDB" id="A0A1R3G8N2"/>
<accession>A0A1R3G8N2</accession>
<comment type="subcellular location">
    <subcellularLocation>
        <location evidence="1">Nucleus</location>
    </subcellularLocation>
</comment>
<reference evidence="7" key="1">
    <citation type="submission" date="2013-09" db="EMBL/GenBank/DDBJ databases">
        <title>Corchorus olitorius genome sequencing.</title>
        <authorList>
            <person name="Alam M."/>
            <person name="Haque M.S."/>
            <person name="Islam M.S."/>
            <person name="Emdad E.M."/>
            <person name="Islam M.M."/>
            <person name="Ahmed B."/>
            <person name="Halim A."/>
            <person name="Hossen Q.M.M."/>
            <person name="Hossain M.Z."/>
            <person name="Ahmed R."/>
            <person name="Khan M.M."/>
            <person name="Islam R."/>
            <person name="Rashid M.M."/>
            <person name="Khan S.A."/>
            <person name="Rahman M.S."/>
            <person name="Alam M."/>
            <person name="Yahiya A.S."/>
            <person name="Khan M.S."/>
            <person name="Azam M.S."/>
            <person name="Haque T."/>
            <person name="Lashkar M.Z.H."/>
            <person name="Akhand A.I."/>
            <person name="Morshed G."/>
            <person name="Roy S."/>
            <person name="Uddin K.S."/>
            <person name="Rabeya T."/>
            <person name="Hossain A.S."/>
            <person name="Chowdhury A."/>
            <person name="Snigdha A.R."/>
            <person name="Mortoza M.S."/>
            <person name="Matin S.A."/>
            <person name="Hoque S.M.E."/>
            <person name="Islam M.K."/>
            <person name="Roy D.K."/>
            <person name="Haider R."/>
            <person name="Moosa M.M."/>
            <person name="Elias S.M."/>
            <person name="Hasan A.M."/>
            <person name="Jahan S."/>
            <person name="Shafiuddin M."/>
            <person name="Mahmood N."/>
            <person name="Shommy N.S."/>
        </authorList>
    </citation>
    <scope>NUCLEOTIDE SEQUENCE [LARGE SCALE GENOMIC DNA]</scope>
    <source>
        <strain evidence="7">cv. O-4</strain>
    </source>
</reference>
<keyword evidence="4" id="KW-0804">Transcription</keyword>
<keyword evidence="7" id="KW-1185">Reference proteome</keyword>
<keyword evidence="5" id="KW-0539">Nucleus</keyword>
<sequence>MEAEQCKYSSTHGDVTLPVEVAKSENGEVWLEKGWQQFSEHYSFKLGYFCSFQVLPFDLSCAVETEYPYISDSDGSDKEEEAKVAKPKEDSLAEILNRTPQCLEEAKAIPLMGY</sequence>
<dbReference type="PANTHER" id="PTHR31920">
    <property type="entry name" value="B3 DOMAIN-CONTAINING"/>
    <property type="match status" value="1"/>
</dbReference>
<proteinExistence type="predicted"/>
<dbReference type="InterPro" id="IPR015300">
    <property type="entry name" value="DNA-bd_pseudobarrel_sf"/>
</dbReference>
<evidence type="ECO:0000313" key="6">
    <source>
        <dbReference type="EMBL" id="OMO54416.1"/>
    </source>
</evidence>